<dbReference type="Pfam" id="PF11518">
    <property type="entry name" value="DUF3221"/>
    <property type="match status" value="1"/>
</dbReference>
<sequence>MTGIIAKLEENSVLVIEEKAKEPRAISVSISKAKIIDEKKGYLEKNQLKLGMEVEVWVTGAIAESYPEQAIGSKLIIKSQTNNTDSSISRATAVEKALRFSETIVDVPYIRKVQFNADLKQWTIEIGSLLEKERVIPVKINSDSGEVITK</sequence>
<dbReference type="EMBL" id="FMTT01000003">
    <property type="protein sequence ID" value="SCW32676.1"/>
    <property type="molecule type" value="Genomic_DNA"/>
</dbReference>
<gene>
    <name evidence="1" type="ORF">SAMN04487970_10037</name>
</gene>
<keyword evidence="2" id="KW-1185">Reference proteome</keyword>
<dbReference type="RefSeq" id="WP_090666627.1">
    <property type="nucleotide sequence ID" value="NZ_FMTT01000003.1"/>
</dbReference>
<evidence type="ECO:0000313" key="2">
    <source>
        <dbReference type="Proteomes" id="UP000198601"/>
    </source>
</evidence>
<organism evidence="1 2">
    <name type="scientific">Paenibacillus tianmuensis</name>
    <dbReference type="NCBI Taxonomy" id="624147"/>
    <lineage>
        <taxon>Bacteria</taxon>
        <taxon>Bacillati</taxon>
        <taxon>Bacillota</taxon>
        <taxon>Bacilli</taxon>
        <taxon>Bacillales</taxon>
        <taxon>Paenibacillaceae</taxon>
        <taxon>Paenibacillus</taxon>
    </lineage>
</organism>
<protein>
    <submittedName>
        <fullName evidence="1">Uncharacterized protein</fullName>
    </submittedName>
</protein>
<dbReference type="Proteomes" id="UP000198601">
    <property type="component" value="Unassembled WGS sequence"/>
</dbReference>
<proteinExistence type="predicted"/>
<dbReference type="InterPro" id="IPR021598">
    <property type="entry name" value="DUF3221"/>
</dbReference>
<accession>A0A1G4PK88</accession>
<name>A0A1G4PK88_9BACL</name>
<dbReference type="AlphaFoldDB" id="A0A1G4PK88"/>
<reference evidence="2" key="1">
    <citation type="submission" date="2016-10" db="EMBL/GenBank/DDBJ databases">
        <authorList>
            <person name="Varghese N."/>
            <person name="Submissions S."/>
        </authorList>
    </citation>
    <scope>NUCLEOTIDE SEQUENCE [LARGE SCALE GENOMIC DNA]</scope>
    <source>
        <strain evidence="2">CGMCC 1.8946</strain>
    </source>
</reference>
<evidence type="ECO:0000313" key="1">
    <source>
        <dbReference type="EMBL" id="SCW32676.1"/>
    </source>
</evidence>